<dbReference type="PROSITE" id="PS50011">
    <property type="entry name" value="PROTEIN_KINASE_DOM"/>
    <property type="match status" value="1"/>
</dbReference>
<evidence type="ECO:0000256" key="2">
    <source>
        <dbReference type="ARBA" id="ARBA00022679"/>
    </source>
</evidence>
<evidence type="ECO:0000259" key="9">
    <source>
        <dbReference type="PROSITE" id="PS50011"/>
    </source>
</evidence>
<feature type="compositionally biased region" description="Low complexity" evidence="7">
    <location>
        <begin position="163"/>
        <end position="509"/>
    </location>
</feature>
<evidence type="ECO:0000313" key="11">
    <source>
        <dbReference type="Proteomes" id="UP001497522"/>
    </source>
</evidence>
<dbReference type="PROSITE" id="PS00108">
    <property type="entry name" value="PROTEIN_KINASE_ST"/>
    <property type="match status" value="1"/>
</dbReference>
<feature type="compositionally biased region" description="Low complexity" evidence="7">
    <location>
        <begin position="1174"/>
        <end position="1187"/>
    </location>
</feature>
<feature type="compositionally biased region" description="Polar residues" evidence="7">
    <location>
        <begin position="1146"/>
        <end position="1155"/>
    </location>
</feature>
<keyword evidence="11" id="KW-1185">Reference proteome</keyword>
<evidence type="ECO:0000256" key="7">
    <source>
        <dbReference type="SAM" id="MobiDB-lite"/>
    </source>
</evidence>
<dbReference type="InterPro" id="IPR011009">
    <property type="entry name" value="Kinase-like_dom_sf"/>
</dbReference>
<feature type="region of interest" description="Disordered" evidence="7">
    <location>
        <begin position="67"/>
        <end position="595"/>
    </location>
</feature>
<evidence type="ECO:0000256" key="5">
    <source>
        <dbReference type="ARBA" id="ARBA00022840"/>
    </source>
</evidence>
<feature type="compositionally biased region" description="Polar residues" evidence="7">
    <location>
        <begin position="1196"/>
        <end position="1208"/>
    </location>
</feature>
<organism evidence="10 11">
    <name type="scientific">Sphagnum jensenii</name>
    <dbReference type="NCBI Taxonomy" id="128206"/>
    <lineage>
        <taxon>Eukaryota</taxon>
        <taxon>Viridiplantae</taxon>
        <taxon>Streptophyta</taxon>
        <taxon>Embryophyta</taxon>
        <taxon>Bryophyta</taxon>
        <taxon>Sphagnophytina</taxon>
        <taxon>Sphagnopsida</taxon>
        <taxon>Sphagnales</taxon>
        <taxon>Sphagnaceae</taxon>
        <taxon>Sphagnum</taxon>
    </lineage>
</organism>
<reference evidence="10" key="1">
    <citation type="submission" date="2024-03" db="EMBL/GenBank/DDBJ databases">
        <authorList>
            <consortium name="ELIXIR-Norway"/>
            <consortium name="Elixir Norway"/>
        </authorList>
    </citation>
    <scope>NUCLEOTIDE SEQUENCE</scope>
</reference>
<dbReference type="InterPro" id="IPR000719">
    <property type="entry name" value="Prot_kinase_dom"/>
</dbReference>
<dbReference type="InterPro" id="IPR008271">
    <property type="entry name" value="Ser/Thr_kinase_AS"/>
</dbReference>
<proteinExistence type="predicted"/>
<dbReference type="EMBL" id="OZ023706">
    <property type="protein sequence ID" value="CAK9875942.1"/>
    <property type="molecule type" value="Genomic_DNA"/>
</dbReference>
<evidence type="ECO:0000256" key="4">
    <source>
        <dbReference type="ARBA" id="ARBA00022777"/>
    </source>
</evidence>
<dbReference type="Gene3D" id="1.10.510.10">
    <property type="entry name" value="Transferase(Phosphotransferase) domain 1"/>
    <property type="match status" value="1"/>
</dbReference>
<dbReference type="InterPro" id="IPR017441">
    <property type="entry name" value="Protein_kinase_ATP_BS"/>
</dbReference>
<dbReference type="PROSITE" id="PS00107">
    <property type="entry name" value="PROTEIN_KINASE_ATP"/>
    <property type="match status" value="1"/>
</dbReference>
<feature type="region of interest" description="Disordered" evidence="7">
    <location>
        <begin position="739"/>
        <end position="765"/>
    </location>
</feature>
<feature type="chain" id="PRO_5045235289" description="Protein kinase domain-containing protein" evidence="8">
    <location>
        <begin position="27"/>
        <end position="1274"/>
    </location>
</feature>
<sequence>MPIVVFNDMIFTLHLWSLFFCKTLHCIDLGIIFSTPNAMSTTVPAPTPASSANSPASLVPAPIAVPPSVRTSSAPVPSANPPLGPASSVPAPSGGISSAPTSATPAASASAPPDIAPSTPAANTPADSVSPVPAPSGDTPSDSASATPAANATLPPGTPPSTPASSPSHSGSSVAAPSGDTPSAPASSTPAASADMPSAPSAPAASPPSDSGSSVPAPSGVTPSVTPAASPPSDTGSGDTPAPGSTTPAASADPPSGTSPSTPAAIPPSGTAPSTPAATPPSGSGSSLPTPSGDTPLTPVSTTPAGSADPPSGTAPSTPAATPPSGSGSSLPTPSGDTPLTPVSTTPAGSADPPSGTSPSTPAATPPSGSGSSLPTPSGDPSAPASTTPPASGDPPSGTALSTPADVPPSSSGSSVPAPSGDTPSAPASATPAASADPPSGTAPSTPAGTPLSGSGSSVPASSGDTPSTPASTTPAASADAPSGTSPSTPAAVPPSGSGSSVPASSGDTPSAPAYMTPAPGAGPTSGSSPSAPATSPPSGSGSSAPALSGDTPSTSISASPTASADTPSSTPAGPASDPASTPTAGSLSPVWTPRKDRQVGSTLYIHFSDADCVCEEGYTNTPPGSPWRCVVPMQATLQLEISLEVLFPLVSELARELANELLLLQSQVRIVGANAVDPDLDQTDVNADFVPLHQVFDNSTAVLLASRLWTQQVMLDKLLFGPSYKVVRVQYPGLPPFPGSKAPHASSPQTNRGTTQGVGTKKGGLKMSHKKISLIAVASAIGIVISLGVIWFMRLWRCGLWEGSVAVIEPVSMSTSRQSEQHPAGDLKLPGMSTTMFESGMPVYTGSTRRFSLAELERATEKFKIDNIVGEGGFGRVYRGVLDNGVCVAIKVLTCVHQQGNYEFIAEVEMLSRLHHRNLVTLIGICTENHTCFLVYEFVPNGSVESHLHGADRLIAPLEWKARVKIALGAARGLAYLHEDSIPRVIHRDFKASNILLEDDFTPKVSDFGLAKEAADGGKSQHVSTRVMGTFGYVAPEYAMTGHLLVKSDVYSYGVVLLELLSGRKPVDISQPHGQENLVTWARPLLCSKEGLEMLVDSGLHNNFHFDDYRRMAAIAWMCVQPEVSHRPSMGEVVQALLPLFKNSTAASDSSPQEEFSAPGRTGISVATSSQPNSQNLSSTSINSSDYDSEPLHHQNGQSLSSEISTGSGRHIRQLIGSFHHHSTSFISQTPLRNKPAPQSRDRGMKAVAKSDHGSTRDRGKQKQRGFSNCYWA</sequence>
<evidence type="ECO:0000313" key="10">
    <source>
        <dbReference type="EMBL" id="CAK9875942.1"/>
    </source>
</evidence>
<dbReference type="InterPro" id="IPR001245">
    <property type="entry name" value="Ser-Thr/Tyr_kinase_cat_dom"/>
</dbReference>
<dbReference type="Gene3D" id="3.30.200.20">
    <property type="entry name" value="Phosphorylase Kinase, domain 1"/>
    <property type="match status" value="1"/>
</dbReference>
<dbReference type="SUPFAM" id="SSF56112">
    <property type="entry name" value="Protein kinase-like (PK-like)"/>
    <property type="match status" value="1"/>
</dbReference>
<protein>
    <recommendedName>
        <fullName evidence="9">Protein kinase domain-containing protein</fullName>
    </recommendedName>
</protein>
<evidence type="ECO:0000256" key="3">
    <source>
        <dbReference type="ARBA" id="ARBA00022741"/>
    </source>
</evidence>
<accession>A0ABP1BJZ7</accession>
<feature type="domain" description="Protein kinase" evidence="9">
    <location>
        <begin position="864"/>
        <end position="1142"/>
    </location>
</feature>
<evidence type="ECO:0000256" key="8">
    <source>
        <dbReference type="SAM" id="SignalP"/>
    </source>
</evidence>
<keyword evidence="5 6" id="KW-0067">ATP-binding</keyword>
<gene>
    <name evidence="10" type="ORF">CSSPJE1EN2_LOCUS18164</name>
</gene>
<name>A0ABP1BJZ7_9BRYO</name>
<keyword evidence="1" id="KW-0723">Serine/threonine-protein kinase</keyword>
<evidence type="ECO:0000256" key="1">
    <source>
        <dbReference type="ARBA" id="ARBA00022527"/>
    </source>
</evidence>
<evidence type="ECO:0000256" key="6">
    <source>
        <dbReference type="PROSITE-ProRule" id="PRU10141"/>
    </source>
</evidence>
<dbReference type="PANTHER" id="PTHR47989:SF45">
    <property type="entry name" value="OS01G0709500 PROTEIN"/>
    <property type="match status" value="1"/>
</dbReference>
<feature type="binding site" evidence="6">
    <location>
        <position position="892"/>
    </location>
    <ligand>
        <name>ATP</name>
        <dbReference type="ChEBI" id="CHEBI:30616"/>
    </ligand>
</feature>
<dbReference type="PANTHER" id="PTHR47989">
    <property type="entry name" value="OS01G0750732 PROTEIN"/>
    <property type="match status" value="1"/>
</dbReference>
<feature type="region of interest" description="Disordered" evidence="7">
    <location>
        <begin position="1226"/>
        <end position="1274"/>
    </location>
</feature>
<feature type="signal peptide" evidence="8">
    <location>
        <begin position="1"/>
        <end position="26"/>
    </location>
</feature>
<feature type="region of interest" description="Disordered" evidence="7">
    <location>
        <begin position="1146"/>
        <end position="1208"/>
    </location>
</feature>
<dbReference type="Proteomes" id="UP001497522">
    <property type="component" value="Chromosome 5"/>
</dbReference>
<feature type="compositionally biased region" description="Low complexity" evidence="7">
    <location>
        <begin position="517"/>
        <end position="587"/>
    </location>
</feature>
<keyword evidence="8" id="KW-0732">Signal</keyword>
<feature type="compositionally biased region" description="Low complexity" evidence="7">
    <location>
        <begin position="97"/>
        <end position="155"/>
    </location>
</feature>
<dbReference type="CDD" id="cd14066">
    <property type="entry name" value="STKc_IRAK"/>
    <property type="match status" value="1"/>
</dbReference>
<dbReference type="InterPro" id="IPR057597">
    <property type="entry name" value="ALE2_N"/>
</dbReference>
<dbReference type="Pfam" id="PF23180">
    <property type="entry name" value="ALE2_N"/>
    <property type="match status" value="1"/>
</dbReference>
<feature type="compositionally biased region" description="Basic and acidic residues" evidence="7">
    <location>
        <begin position="1241"/>
        <end position="1262"/>
    </location>
</feature>
<keyword evidence="2" id="KW-0808">Transferase</keyword>
<keyword evidence="4" id="KW-0418">Kinase</keyword>
<dbReference type="Pfam" id="PF07714">
    <property type="entry name" value="PK_Tyr_Ser-Thr"/>
    <property type="match status" value="1"/>
</dbReference>
<keyword evidence="3 6" id="KW-0547">Nucleotide-binding</keyword>